<evidence type="ECO:0000313" key="3">
    <source>
        <dbReference type="EMBL" id="CAD8062427.1"/>
    </source>
</evidence>
<gene>
    <name evidence="3" type="ORF">PPRIM_AZ9-3.1.T0330131</name>
</gene>
<dbReference type="EMBL" id="CAJJDM010000032">
    <property type="protein sequence ID" value="CAD8062427.1"/>
    <property type="molecule type" value="Genomic_DNA"/>
</dbReference>
<dbReference type="AlphaFoldDB" id="A0A8S1L4L8"/>
<sequence>MRKVKLNQSLFNYHQLNKIIKQLGLLNLNKLDLIQILVKVETDQQDIQSKGIIIQTTIFNERLKNDGLKRQLEEQAQLEKTQQKDQLKRETYIVLAKQHNEMIEKYFKQFTKLQEVGQLINKKIISKRERIRKRVSMNKLKKQKLLAERKKFMNDKDRDHFENKKERVLEMRKQRKAQKLEHQMQLKQKIYDMRVVQLKEQEDNYMQRVKSMQKNYKDMRKKQQDKKSRRNTFRLRQLKLQEAFKEKEKVDAIKEQVLKINALQQYLYEKNNKKKFLGNVIKNYRIIIKNINNIMIIKLRKKTKLARRDQYMNEHKESKQIELRAQQDRDISL</sequence>
<reference evidence="3" key="1">
    <citation type="submission" date="2021-01" db="EMBL/GenBank/DDBJ databases">
        <authorList>
            <consortium name="Genoscope - CEA"/>
            <person name="William W."/>
        </authorList>
    </citation>
    <scope>NUCLEOTIDE SEQUENCE</scope>
</reference>
<accession>A0A8S1L4L8</accession>
<feature type="coiled-coil region" evidence="1">
    <location>
        <begin position="195"/>
        <end position="229"/>
    </location>
</feature>
<evidence type="ECO:0000256" key="1">
    <source>
        <dbReference type="SAM" id="Coils"/>
    </source>
</evidence>
<proteinExistence type="predicted"/>
<protein>
    <submittedName>
        <fullName evidence="3">Uncharacterized protein</fullName>
    </submittedName>
</protein>
<name>A0A8S1L4L8_PARPR</name>
<evidence type="ECO:0000313" key="4">
    <source>
        <dbReference type="Proteomes" id="UP000688137"/>
    </source>
</evidence>
<keyword evidence="1" id="KW-0175">Coiled coil</keyword>
<comment type="caution">
    <text evidence="3">The sequence shown here is derived from an EMBL/GenBank/DDBJ whole genome shotgun (WGS) entry which is preliminary data.</text>
</comment>
<organism evidence="3 4">
    <name type="scientific">Paramecium primaurelia</name>
    <dbReference type="NCBI Taxonomy" id="5886"/>
    <lineage>
        <taxon>Eukaryota</taxon>
        <taxon>Sar</taxon>
        <taxon>Alveolata</taxon>
        <taxon>Ciliophora</taxon>
        <taxon>Intramacronucleata</taxon>
        <taxon>Oligohymenophorea</taxon>
        <taxon>Peniculida</taxon>
        <taxon>Parameciidae</taxon>
        <taxon>Paramecium</taxon>
    </lineage>
</organism>
<feature type="region of interest" description="Disordered" evidence="2">
    <location>
        <begin position="312"/>
        <end position="333"/>
    </location>
</feature>
<dbReference type="Proteomes" id="UP000688137">
    <property type="component" value="Unassembled WGS sequence"/>
</dbReference>
<keyword evidence="4" id="KW-1185">Reference proteome</keyword>
<evidence type="ECO:0000256" key="2">
    <source>
        <dbReference type="SAM" id="MobiDB-lite"/>
    </source>
</evidence>